<name>A0A0F9BMV3_9ZZZZ</name>
<gene>
    <name evidence="1" type="ORF">LCGC14_2428000</name>
</gene>
<dbReference type="EMBL" id="LAZR01037071">
    <property type="protein sequence ID" value="KKL23175.1"/>
    <property type="molecule type" value="Genomic_DNA"/>
</dbReference>
<sequence length="132" mass="14648">CSHIDLGKWYAEIISKTQAPVMFRPHPLDLSWRAPDGVKITSGTLEQDMAGAIAVITFSSTVGVDALIAGKPTVAYDPISMVYNVVPHRIQLTSLVEPDRAQWAYNLAYTQWSKDEIESGLAWDHLRGMYAN</sequence>
<proteinExistence type="predicted"/>
<organism evidence="1">
    <name type="scientific">marine sediment metagenome</name>
    <dbReference type="NCBI Taxonomy" id="412755"/>
    <lineage>
        <taxon>unclassified sequences</taxon>
        <taxon>metagenomes</taxon>
        <taxon>ecological metagenomes</taxon>
    </lineage>
</organism>
<dbReference type="AlphaFoldDB" id="A0A0F9BMV3"/>
<protein>
    <recommendedName>
        <fullName evidence="2">Capsular biosynthesis protein</fullName>
    </recommendedName>
</protein>
<evidence type="ECO:0000313" key="1">
    <source>
        <dbReference type="EMBL" id="KKL23175.1"/>
    </source>
</evidence>
<accession>A0A0F9BMV3</accession>
<feature type="non-terminal residue" evidence="1">
    <location>
        <position position="1"/>
    </location>
</feature>
<reference evidence="1" key="1">
    <citation type="journal article" date="2015" name="Nature">
        <title>Complex archaea that bridge the gap between prokaryotes and eukaryotes.</title>
        <authorList>
            <person name="Spang A."/>
            <person name="Saw J.H."/>
            <person name="Jorgensen S.L."/>
            <person name="Zaremba-Niedzwiedzka K."/>
            <person name="Martijn J."/>
            <person name="Lind A.E."/>
            <person name="van Eijk R."/>
            <person name="Schleper C."/>
            <person name="Guy L."/>
            <person name="Ettema T.J."/>
        </authorList>
    </citation>
    <scope>NUCLEOTIDE SEQUENCE</scope>
</reference>
<evidence type="ECO:0008006" key="2">
    <source>
        <dbReference type="Google" id="ProtNLM"/>
    </source>
</evidence>
<comment type="caution">
    <text evidence="1">The sequence shown here is derived from an EMBL/GenBank/DDBJ whole genome shotgun (WGS) entry which is preliminary data.</text>
</comment>